<keyword evidence="4" id="KW-1185">Reference proteome</keyword>
<dbReference type="PANTHER" id="PTHR12141">
    <property type="entry name" value="ARFAPTIN-RELATED"/>
    <property type="match status" value="1"/>
</dbReference>
<dbReference type="SMART" id="SM01015">
    <property type="entry name" value="Arfaptin"/>
    <property type="match status" value="1"/>
</dbReference>
<dbReference type="EMBL" id="QEAM01000237">
    <property type="protein sequence ID" value="TPX43152.1"/>
    <property type="molecule type" value="Genomic_DNA"/>
</dbReference>
<dbReference type="SUPFAM" id="SSF103657">
    <property type="entry name" value="BAR/IMD domain-like"/>
    <property type="match status" value="1"/>
</dbReference>
<feature type="domain" description="AH" evidence="1">
    <location>
        <begin position="57"/>
        <end position="256"/>
    </location>
</feature>
<name>A0A507DI44_9FUNG</name>
<dbReference type="GO" id="GO:0032588">
    <property type="term" value="C:trans-Golgi network membrane"/>
    <property type="evidence" value="ECO:0007669"/>
    <property type="project" value="TreeGrafter"/>
</dbReference>
<evidence type="ECO:0000259" key="1">
    <source>
        <dbReference type="PROSITE" id="PS50870"/>
    </source>
</evidence>
<dbReference type="Proteomes" id="UP000320475">
    <property type="component" value="Unassembled WGS sequence"/>
</dbReference>
<evidence type="ECO:0000313" key="4">
    <source>
        <dbReference type="Proteomes" id="UP000317494"/>
    </source>
</evidence>
<dbReference type="InterPro" id="IPR010504">
    <property type="entry name" value="AH_dom"/>
</dbReference>
<organism evidence="3 4">
    <name type="scientific">Synchytrium endobioticum</name>
    <dbReference type="NCBI Taxonomy" id="286115"/>
    <lineage>
        <taxon>Eukaryota</taxon>
        <taxon>Fungi</taxon>
        <taxon>Fungi incertae sedis</taxon>
        <taxon>Chytridiomycota</taxon>
        <taxon>Chytridiomycota incertae sedis</taxon>
        <taxon>Chytridiomycetes</taxon>
        <taxon>Synchytriales</taxon>
        <taxon>Synchytriaceae</taxon>
        <taxon>Synchytrium</taxon>
    </lineage>
</organism>
<comment type="caution">
    <text evidence="3">The sequence shown here is derived from an EMBL/GenBank/DDBJ whole genome shotgun (WGS) entry which is preliminary data.</text>
</comment>
<dbReference type="VEuPathDB" id="FungiDB:SeMB42_g01988"/>
<dbReference type="Proteomes" id="UP000317494">
    <property type="component" value="Unassembled WGS sequence"/>
</dbReference>
<dbReference type="Gene3D" id="1.20.1270.60">
    <property type="entry name" value="Arfaptin homology (AH) domain/BAR domain"/>
    <property type="match status" value="1"/>
</dbReference>
<evidence type="ECO:0000313" key="2">
    <source>
        <dbReference type="EMBL" id="TPX43152.1"/>
    </source>
</evidence>
<protein>
    <recommendedName>
        <fullName evidence="1">AH domain-containing protein</fullName>
    </recommendedName>
</protein>
<dbReference type="Pfam" id="PF06456">
    <property type="entry name" value="Arfaptin"/>
    <property type="match status" value="1"/>
</dbReference>
<dbReference type="OrthoDB" id="2126778at2759"/>
<sequence length="375" mass="42307">MTQGLEGLDKHFAEFFGKVRENVSSTVDAEKIEALYRSFRQSMREKLSSDPEAASTVKQPDVDSALLDIYQLRESYETLNRLAKTHADAIKAVNDTEQALAKFFQEEASKHPPQTRLTENLRILANHYTQSAVDRQPLIQSVEAFSEHTSTFLYKGIEDTWNTARKQEGSRLEYEGFLTKYQDRAKKYFGEATRPVPDTEEEMATIQDSKSPVDHALYQTVQCKKKYTQLSKDVLEKKKLLDWATETALNEQVTKLILARGGVLNRIGALYGNNRLAPSNAPIMNQGNWVDEFASPLQRSSVTGGPHKSNNNNHIGNTQYCHTDHSVSFTASFPPSSPYVAESTFASPPHSCLDDEDYTAAMPSIYKQRAYSSWK</sequence>
<dbReference type="GO" id="GO:0005543">
    <property type="term" value="F:phospholipid binding"/>
    <property type="evidence" value="ECO:0007669"/>
    <property type="project" value="TreeGrafter"/>
</dbReference>
<dbReference type="STRING" id="286115.A0A507DI44"/>
<proteinExistence type="predicted"/>
<dbReference type="InterPro" id="IPR030798">
    <property type="entry name" value="Arfaptin_fam"/>
</dbReference>
<dbReference type="GO" id="GO:0019904">
    <property type="term" value="F:protein domain specific binding"/>
    <property type="evidence" value="ECO:0007669"/>
    <property type="project" value="InterPro"/>
</dbReference>
<dbReference type="PANTHER" id="PTHR12141:SF5">
    <property type="entry name" value="ARFAPTIN"/>
    <property type="match status" value="1"/>
</dbReference>
<reference evidence="4 5" key="1">
    <citation type="journal article" date="2019" name="Sci. Rep.">
        <title>Comparative genomics of chytrid fungi reveal insights into the obligate biotrophic and pathogenic lifestyle of Synchytrium endobioticum.</title>
        <authorList>
            <person name="van de Vossenberg B.T.L.H."/>
            <person name="Warris S."/>
            <person name="Nguyen H.D.T."/>
            <person name="van Gent-Pelzer M.P.E."/>
            <person name="Joly D.L."/>
            <person name="van de Geest H.C."/>
            <person name="Bonants P.J.M."/>
            <person name="Smith D.S."/>
            <person name="Levesque C.A."/>
            <person name="van der Lee T.A.J."/>
        </authorList>
    </citation>
    <scope>NUCLEOTIDE SEQUENCE [LARGE SCALE GENOMIC DNA]</scope>
    <source>
        <strain evidence="2 5">LEV6574</strain>
        <strain evidence="3 4">MB42</strain>
    </source>
</reference>
<dbReference type="EMBL" id="QEAN01000057">
    <property type="protein sequence ID" value="TPX51216.1"/>
    <property type="molecule type" value="Genomic_DNA"/>
</dbReference>
<accession>A0A507DI44</accession>
<evidence type="ECO:0000313" key="5">
    <source>
        <dbReference type="Proteomes" id="UP000320475"/>
    </source>
</evidence>
<dbReference type="InterPro" id="IPR027267">
    <property type="entry name" value="AH/BAR_dom_sf"/>
</dbReference>
<dbReference type="AlphaFoldDB" id="A0A507DI44"/>
<evidence type="ECO:0000313" key="3">
    <source>
        <dbReference type="EMBL" id="TPX51216.1"/>
    </source>
</evidence>
<gene>
    <name evidence="2" type="ORF">SeLEV6574_g05215</name>
    <name evidence="3" type="ORF">SeMB42_g01988</name>
</gene>
<dbReference type="PROSITE" id="PS50870">
    <property type="entry name" value="AH"/>
    <property type="match status" value="1"/>
</dbReference>